<gene>
    <name evidence="9" type="ORF">AWT83_02975</name>
    <name evidence="12" type="ORF">EB12_01483</name>
    <name evidence="10" type="ORF">M3X98_07495</name>
    <name evidence="11" type="ORF">P6Z85_00635</name>
</gene>
<comment type="caution">
    <text evidence="9">The sequence shown here is derived from an EMBL/GenBank/DDBJ whole genome shotgun (WGS) entry which is preliminary data.</text>
</comment>
<dbReference type="AlphaFoldDB" id="A0A132P6A3"/>
<feature type="transmembrane region" description="Helical" evidence="8">
    <location>
        <begin position="131"/>
        <end position="156"/>
    </location>
</feature>
<dbReference type="RefSeq" id="WP_002297789.1">
    <property type="nucleotide sequence ID" value="NZ_AP019394.1"/>
</dbReference>
<dbReference type="EMBL" id="JAMWMK010000009">
    <property type="protein sequence ID" value="MDC4247897.1"/>
    <property type="molecule type" value="Genomic_DNA"/>
</dbReference>
<feature type="transmembrane region" description="Helical" evidence="8">
    <location>
        <begin position="266"/>
        <end position="285"/>
    </location>
</feature>
<dbReference type="Gene3D" id="1.10.3470.10">
    <property type="entry name" value="ABC transporter involved in vitamin B12 uptake, BtuC"/>
    <property type="match status" value="1"/>
</dbReference>
<evidence type="ECO:0000256" key="5">
    <source>
        <dbReference type="ARBA" id="ARBA00022692"/>
    </source>
</evidence>
<keyword evidence="3" id="KW-0813">Transport</keyword>
<evidence type="ECO:0000313" key="13">
    <source>
        <dbReference type="Proteomes" id="UP000070452"/>
    </source>
</evidence>
<dbReference type="CDD" id="cd06550">
    <property type="entry name" value="TM_ABC_iron-siderophores_like"/>
    <property type="match status" value="1"/>
</dbReference>
<feature type="transmembrane region" description="Helical" evidence="8">
    <location>
        <begin position="42"/>
        <end position="61"/>
    </location>
</feature>
<evidence type="ECO:0000256" key="2">
    <source>
        <dbReference type="ARBA" id="ARBA00007935"/>
    </source>
</evidence>
<evidence type="ECO:0000313" key="10">
    <source>
        <dbReference type="EMBL" id="MDC4247897.1"/>
    </source>
</evidence>
<keyword evidence="4" id="KW-1003">Cell membrane</keyword>
<evidence type="ECO:0000256" key="6">
    <source>
        <dbReference type="ARBA" id="ARBA00022989"/>
    </source>
</evidence>
<evidence type="ECO:0000256" key="7">
    <source>
        <dbReference type="ARBA" id="ARBA00023136"/>
    </source>
</evidence>
<dbReference type="EMBL" id="LRHK01000001">
    <property type="protein sequence ID" value="KWX17522.1"/>
    <property type="molecule type" value="Genomic_DNA"/>
</dbReference>
<dbReference type="EMBL" id="JARPTX010000001">
    <property type="protein sequence ID" value="MDT2368697.1"/>
    <property type="molecule type" value="Genomic_DNA"/>
</dbReference>
<dbReference type="SUPFAM" id="SSF81345">
    <property type="entry name" value="ABC transporter involved in vitamin B12 uptake, BtuC"/>
    <property type="match status" value="1"/>
</dbReference>
<feature type="transmembrane region" description="Helical" evidence="8">
    <location>
        <begin position="291"/>
        <end position="309"/>
    </location>
</feature>
<evidence type="ECO:0000313" key="14">
    <source>
        <dbReference type="Proteomes" id="UP000253144"/>
    </source>
</evidence>
<evidence type="ECO:0000256" key="1">
    <source>
        <dbReference type="ARBA" id="ARBA00004651"/>
    </source>
</evidence>
<dbReference type="PANTHER" id="PTHR30472">
    <property type="entry name" value="FERRIC ENTEROBACTIN TRANSPORT SYSTEM PERMEASE PROTEIN"/>
    <property type="match status" value="1"/>
</dbReference>
<feature type="transmembrane region" description="Helical" evidence="8">
    <location>
        <begin position="7"/>
        <end position="30"/>
    </location>
</feature>
<feature type="transmembrane region" description="Helical" evidence="8">
    <location>
        <begin position="176"/>
        <end position="195"/>
    </location>
</feature>
<keyword evidence="5 8" id="KW-0812">Transmembrane</keyword>
<name>A0A132P6A3_ENTFC</name>
<evidence type="ECO:0000313" key="9">
    <source>
        <dbReference type="EMBL" id="KWX17522.1"/>
    </source>
</evidence>
<evidence type="ECO:0000313" key="12">
    <source>
        <dbReference type="EMBL" id="RBS31298.1"/>
    </source>
</evidence>
<reference evidence="9 13" key="2">
    <citation type="submission" date="2016-01" db="EMBL/GenBank/DDBJ databases">
        <title>Molecular Mechanisms for transfer of large genomic segments between Enterococcus faecium strains.</title>
        <authorList>
            <person name="Garcia-Solache M.A."/>
            <person name="Lebreton F."/>
            <person name="Mclaughlin R.E."/>
            <person name="Whiteaker J.D."/>
            <person name="Gilmore M.S."/>
            <person name="Rice L.B."/>
        </authorList>
    </citation>
    <scope>NUCLEOTIDE SEQUENCE [LARGE SCALE GENOMIC DNA]</scope>
    <source>
        <strain evidence="9 13">D344RRF x C68</strain>
    </source>
</reference>
<dbReference type="Pfam" id="PF01032">
    <property type="entry name" value="FecCD"/>
    <property type="match status" value="1"/>
</dbReference>
<feature type="transmembrane region" description="Helical" evidence="8">
    <location>
        <begin position="73"/>
        <end position="97"/>
    </location>
</feature>
<dbReference type="Proteomes" id="UP000070452">
    <property type="component" value="Unassembled WGS sequence"/>
</dbReference>
<dbReference type="EMBL" id="LEQJ01000009">
    <property type="protein sequence ID" value="RBS31298.1"/>
    <property type="molecule type" value="Genomic_DNA"/>
</dbReference>
<proteinExistence type="inferred from homology"/>
<reference evidence="12 14" key="1">
    <citation type="submission" date="2015-06" db="EMBL/GenBank/DDBJ databases">
        <title>The Genome Sequence of Enterococcus faecium 131EA1.</title>
        <authorList>
            <consortium name="The Broad Institute Genomics Platform"/>
            <consortium name="The Broad Institute Genome Sequencing Center for Infectious Disease"/>
            <person name="Earl A.M."/>
            <person name="Van Tyne D."/>
            <person name="Lebreton F."/>
            <person name="Saavedra J.T."/>
            <person name="Gilmore M.S."/>
            <person name="Manson Mcguire A."/>
            <person name="Clock S."/>
            <person name="Crupain M."/>
            <person name="Rangan U."/>
            <person name="Young S."/>
            <person name="Abouelleil A."/>
            <person name="Cao P."/>
            <person name="Chapman S.B."/>
            <person name="Griggs A."/>
            <person name="Priest M."/>
            <person name="Shea T."/>
            <person name="Wortman J."/>
            <person name="Nusbaum C."/>
            <person name="Birren B."/>
        </authorList>
    </citation>
    <scope>NUCLEOTIDE SEQUENCE [LARGE SCALE GENOMIC DNA]</scope>
    <source>
        <strain evidence="12 14">131EA1</strain>
    </source>
</reference>
<keyword evidence="6 8" id="KW-1133">Transmembrane helix</keyword>
<evidence type="ECO:0000313" key="11">
    <source>
        <dbReference type="EMBL" id="MDT2368697.1"/>
    </source>
</evidence>
<dbReference type="GO" id="GO:0005886">
    <property type="term" value="C:plasma membrane"/>
    <property type="evidence" value="ECO:0007669"/>
    <property type="project" value="UniProtKB-SubCell"/>
</dbReference>
<dbReference type="InterPro" id="IPR000522">
    <property type="entry name" value="ABC_transptr_permease_BtuC"/>
</dbReference>
<evidence type="ECO:0000256" key="3">
    <source>
        <dbReference type="ARBA" id="ARBA00022448"/>
    </source>
</evidence>
<comment type="similarity">
    <text evidence="2">Belongs to the binding-protein-dependent transport system permease family. FecCD subfamily.</text>
</comment>
<comment type="subcellular location">
    <subcellularLocation>
        <location evidence="1">Cell membrane</location>
        <topology evidence="1">Multi-pass membrane protein</topology>
    </subcellularLocation>
</comment>
<dbReference type="Proteomes" id="UP001260956">
    <property type="component" value="Unassembled WGS sequence"/>
</dbReference>
<reference evidence="10" key="3">
    <citation type="submission" date="2022-05" db="EMBL/GenBank/DDBJ databases">
        <title>Draft genome sequences of Clostridium perfringens strains isolated from Peru.</title>
        <authorList>
            <person name="Hurtado R."/>
            <person name="Lima L."/>
            <person name="Sousa T."/>
            <person name="Jaiswal A.K."/>
            <person name="Tiwari S."/>
            <person name="Maturrano L."/>
            <person name="Brenig B."/>
            <person name="Azevedo V."/>
        </authorList>
    </citation>
    <scope>NUCLEOTIDE SEQUENCE</scope>
    <source>
        <strain evidence="10">CP4</strain>
    </source>
</reference>
<dbReference type="InterPro" id="IPR037294">
    <property type="entry name" value="ABC_BtuC-like"/>
</dbReference>
<organism evidence="9 13">
    <name type="scientific">Enterococcus faecium</name>
    <name type="common">Streptococcus faecium</name>
    <dbReference type="NCBI Taxonomy" id="1352"/>
    <lineage>
        <taxon>Bacteria</taxon>
        <taxon>Bacillati</taxon>
        <taxon>Bacillota</taxon>
        <taxon>Bacilli</taxon>
        <taxon>Lactobacillales</taxon>
        <taxon>Enterococcaceae</taxon>
        <taxon>Enterococcus</taxon>
    </lineage>
</organism>
<accession>A0A132P6A3</accession>
<feature type="transmembrane region" description="Helical" evidence="8">
    <location>
        <begin position="103"/>
        <end position="124"/>
    </location>
</feature>
<dbReference type="GO" id="GO:0033214">
    <property type="term" value="P:siderophore-iron import into cell"/>
    <property type="evidence" value="ECO:0007669"/>
    <property type="project" value="TreeGrafter"/>
</dbReference>
<dbReference type="PANTHER" id="PTHR30472:SF19">
    <property type="entry name" value="PETROBACTIN IMPORT SYSTEM PERMEASE PROTEIN YCLO"/>
    <property type="match status" value="1"/>
</dbReference>
<dbReference type="GO" id="GO:0022857">
    <property type="term" value="F:transmembrane transporter activity"/>
    <property type="evidence" value="ECO:0007669"/>
    <property type="project" value="InterPro"/>
</dbReference>
<evidence type="ECO:0000256" key="4">
    <source>
        <dbReference type="ARBA" id="ARBA00022475"/>
    </source>
</evidence>
<evidence type="ECO:0000256" key="8">
    <source>
        <dbReference type="SAM" id="Phobius"/>
    </source>
</evidence>
<reference evidence="11" key="4">
    <citation type="submission" date="2023-03" db="EMBL/GenBank/DDBJ databases">
        <authorList>
            <person name="Shen W."/>
            <person name="Cai J."/>
        </authorList>
    </citation>
    <scope>NUCLEOTIDE SEQUENCE</scope>
    <source>
        <strain evidence="11">B1010-2</strain>
    </source>
</reference>
<dbReference type="Proteomes" id="UP001141166">
    <property type="component" value="Unassembled WGS sequence"/>
</dbReference>
<sequence>MLKKKPSIFIGMLVLVLFVTGMYLTIHTYGNWHFAWALRSKKIFAFILVSLAVSSATISFQTITHNQFLTPSVLGLESLYVLVQTVLFFFIGGVTMLQQTGTGFFLLNVGLMVGLSLLLFFFLLKKMRANLFLLLMSGMILGTLFGSVSTFLQVIMDPNEYDLLQGRLFASFGNIQSQYLLPASLIIIGCWYLLFRYRHVLDVFHLGNEQAVNLGIDTDRFEFLILCCVSLLTGTSTALVGPVTFLGFIVANISYRVFSTYRHGQLFIGSFLVAMLFLTGGQLAVEQIFGWNTTVSVVVEFVGGIYFVTKLIRERKSIL</sequence>
<dbReference type="PATRIC" id="fig|1352.770.peg.54"/>
<keyword evidence="7 8" id="KW-0472">Membrane</keyword>
<protein>
    <submittedName>
        <fullName evidence="9">Iron ABC transporter permease</fullName>
    </submittedName>
    <submittedName>
        <fullName evidence="12">Iron ABC transporter system permease</fullName>
    </submittedName>
    <submittedName>
        <fullName evidence="10">Iron chelate uptake ABC transporter family permease subunit</fullName>
    </submittedName>
</protein>
<dbReference type="Proteomes" id="UP000253144">
    <property type="component" value="Unassembled WGS sequence"/>
</dbReference>